<proteinExistence type="inferred from homology"/>
<evidence type="ECO:0000256" key="3">
    <source>
        <dbReference type="ARBA" id="ARBA00022679"/>
    </source>
</evidence>
<sequence>TAEVVAKRYNISRQEQDEYSLASQQRTAKAQEDGLLDEELAPIHVTRAILDKKTGEVAGTEEHDLVRDECNRPGTTLEGLLGLNPYFDKESGEGSVTPGNASQMSDGASVNLLMSREKAESLELKPKVAFRGFSVAGCEPDEMGIGPIYAVPKLLKRQGLTVDDIGLWELNEAFAVQVVYCRDQLGIPMDRLNVNGGSISIGHPFGMTGSRLVGTIGNEMRRRDVRYGVVTMC</sequence>
<evidence type="ECO:0000256" key="1">
    <source>
        <dbReference type="ARBA" id="ARBA00004275"/>
    </source>
</evidence>
<comment type="similarity">
    <text evidence="2">Belongs to the thiolase-like superfamily. Thiolase family.</text>
</comment>
<dbReference type="Pfam" id="PF00108">
    <property type="entry name" value="Thiolase_N"/>
    <property type="match status" value="1"/>
</dbReference>
<dbReference type="GO" id="GO:0005777">
    <property type="term" value="C:peroxisome"/>
    <property type="evidence" value="ECO:0007669"/>
    <property type="project" value="UniProtKB-SubCell"/>
</dbReference>
<keyword evidence="4" id="KW-0276">Fatty acid metabolism</keyword>
<keyword evidence="7" id="KW-0576">Peroxisome</keyword>
<dbReference type="GO" id="GO:0006635">
    <property type="term" value="P:fatty acid beta-oxidation"/>
    <property type="evidence" value="ECO:0007669"/>
    <property type="project" value="TreeGrafter"/>
</dbReference>
<keyword evidence="5" id="KW-0809">Transit peptide</keyword>
<feature type="domain" description="Thiolase C-terminal" evidence="10">
    <location>
        <begin position="125"/>
        <end position="233"/>
    </location>
</feature>
<dbReference type="InterPro" id="IPR002155">
    <property type="entry name" value="Thiolase"/>
</dbReference>
<feature type="non-terminal residue" evidence="11">
    <location>
        <position position="1"/>
    </location>
</feature>
<dbReference type="GO" id="GO:0003988">
    <property type="term" value="F:acetyl-CoA C-acyltransferase activity"/>
    <property type="evidence" value="ECO:0007669"/>
    <property type="project" value="TreeGrafter"/>
</dbReference>
<evidence type="ECO:0000256" key="5">
    <source>
        <dbReference type="ARBA" id="ARBA00022946"/>
    </source>
</evidence>
<protein>
    <recommendedName>
        <fullName evidence="12">Thiolase C-terminal domain-containing protein</fullName>
    </recommendedName>
</protein>
<evidence type="ECO:0000259" key="10">
    <source>
        <dbReference type="Pfam" id="PF02803"/>
    </source>
</evidence>
<evidence type="ECO:0000256" key="7">
    <source>
        <dbReference type="ARBA" id="ARBA00023140"/>
    </source>
</evidence>
<dbReference type="InterPro" id="IPR020617">
    <property type="entry name" value="Thiolase_C"/>
</dbReference>
<evidence type="ECO:0000256" key="2">
    <source>
        <dbReference type="ARBA" id="ARBA00010982"/>
    </source>
</evidence>
<dbReference type="PANTHER" id="PTHR43853:SF8">
    <property type="entry name" value="3-KETOACYL-COA THIOLASE, PEROXISOMAL"/>
    <property type="match status" value="1"/>
</dbReference>
<reference evidence="11" key="1">
    <citation type="submission" date="2018-05" db="EMBL/GenBank/DDBJ databases">
        <authorList>
            <person name="Lanie J.A."/>
            <person name="Ng W.-L."/>
            <person name="Kazmierczak K.M."/>
            <person name="Andrzejewski T.M."/>
            <person name="Davidsen T.M."/>
            <person name="Wayne K.J."/>
            <person name="Tettelin H."/>
            <person name="Glass J.I."/>
            <person name="Rusch D."/>
            <person name="Podicherti R."/>
            <person name="Tsui H.-C.T."/>
            <person name="Winkler M.E."/>
        </authorList>
    </citation>
    <scope>NUCLEOTIDE SEQUENCE</scope>
</reference>
<dbReference type="InterPro" id="IPR020613">
    <property type="entry name" value="Thiolase_CS"/>
</dbReference>
<evidence type="ECO:0000256" key="8">
    <source>
        <dbReference type="ARBA" id="ARBA00023315"/>
    </source>
</evidence>
<feature type="non-terminal residue" evidence="11">
    <location>
        <position position="233"/>
    </location>
</feature>
<evidence type="ECO:0000256" key="4">
    <source>
        <dbReference type="ARBA" id="ARBA00022832"/>
    </source>
</evidence>
<organism evidence="11">
    <name type="scientific">marine metagenome</name>
    <dbReference type="NCBI Taxonomy" id="408172"/>
    <lineage>
        <taxon>unclassified sequences</taxon>
        <taxon>metagenomes</taxon>
        <taxon>ecological metagenomes</taxon>
    </lineage>
</organism>
<keyword evidence="6" id="KW-0443">Lipid metabolism</keyword>
<dbReference type="EMBL" id="UINC01221818">
    <property type="protein sequence ID" value="SVE50307.1"/>
    <property type="molecule type" value="Genomic_DNA"/>
</dbReference>
<dbReference type="AlphaFoldDB" id="A0A383E0F6"/>
<dbReference type="Gene3D" id="3.40.47.10">
    <property type="match status" value="2"/>
</dbReference>
<evidence type="ECO:0000259" key="9">
    <source>
        <dbReference type="Pfam" id="PF00108"/>
    </source>
</evidence>
<accession>A0A383E0F6</accession>
<dbReference type="InterPro" id="IPR016039">
    <property type="entry name" value="Thiolase-like"/>
</dbReference>
<evidence type="ECO:0008006" key="12">
    <source>
        <dbReference type="Google" id="ProtNLM"/>
    </source>
</evidence>
<dbReference type="PANTHER" id="PTHR43853">
    <property type="entry name" value="3-KETOACYL-COA THIOLASE, PEROXISOMAL"/>
    <property type="match status" value="1"/>
</dbReference>
<dbReference type="PROSITE" id="PS00737">
    <property type="entry name" value="THIOLASE_2"/>
    <property type="match status" value="1"/>
</dbReference>
<name>A0A383E0F6_9ZZZZ</name>
<evidence type="ECO:0000256" key="6">
    <source>
        <dbReference type="ARBA" id="ARBA00023098"/>
    </source>
</evidence>
<dbReference type="Pfam" id="PF02803">
    <property type="entry name" value="Thiolase_C"/>
    <property type="match status" value="1"/>
</dbReference>
<dbReference type="SUPFAM" id="SSF53901">
    <property type="entry name" value="Thiolase-like"/>
    <property type="match status" value="2"/>
</dbReference>
<dbReference type="CDD" id="cd00751">
    <property type="entry name" value="thiolase"/>
    <property type="match status" value="1"/>
</dbReference>
<gene>
    <name evidence="11" type="ORF">METZ01_LOCUS503161</name>
</gene>
<feature type="domain" description="Thiolase N-terminal" evidence="9">
    <location>
        <begin position="1"/>
        <end position="117"/>
    </location>
</feature>
<dbReference type="InterPro" id="IPR020616">
    <property type="entry name" value="Thiolase_N"/>
</dbReference>
<evidence type="ECO:0000313" key="11">
    <source>
        <dbReference type="EMBL" id="SVE50307.1"/>
    </source>
</evidence>
<dbReference type="InterPro" id="IPR050215">
    <property type="entry name" value="Thiolase-like_sf_Thiolase"/>
</dbReference>
<dbReference type="NCBIfam" id="TIGR01930">
    <property type="entry name" value="AcCoA-C-Actrans"/>
    <property type="match status" value="1"/>
</dbReference>
<comment type="subcellular location">
    <subcellularLocation>
        <location evidence="1">Peroxisome</location>
    </subcellularLocation>
</comment>
<keyword evidence="8" id="KW-0012">Acyltransferase</keyword>
<dbReference type="GO" id="GO:0010124">
    <property type="term" value="P:phenylacetate catabolic process"/>
    <property type="evidence" value="ECO:0007669"/>
    <property type="project" value="TreeGrafter"/>
</dbReference>
<keyword evidence="3" id="KW-0808">Transferase</keyword>